<dbReference type="AlphaFoldDB" id="A0AAD2E3N7"/>
<dbReference type="PANTHER" id="PTHR32278">
    <property type="entry name" value="F-BOX DOMAIN-CONTAINING PROTEIN"/>
    <property type="match status" value="1"/>
</dbReference>
<dbReference type="EMBL" id="OU503049">
    <property type="protein sequence ID" value="CAI9776094.1"/>
    <property type="molecule type" value="Genomic_DNA"/>
</dbReference>
<organism evidence="1 2">
    <name type="scientific">Fraxinus pennsylvanica</name>
    <dbReference type="NCBI Taxonomy" id="56036"/>
    <lineage>
        <taxon>Eukaryota</taxon>
        <taxon>Viridiplantae</taxon>
        <taxon>Streptophyta</taxon>
        <taxon>Embryophyta</taxon>
        <taxon>Tracheophyta</taxon>
        <taxon>Spermatophyta</taxon>
        <taxon>Magnoliopsida</taxon>
        <taxon>eudicotyledons</taxon>
        <taxon>Gunneridae</taxon>
        <taxon>Pentapetalae</taxon>
        <taxon>asterids</taxon>
        <taxon>lamiids</taxon>
        <taxon>Lamiales</taxon>
        <taxon>Oleaceae</taxon>
        <taxon>Oleeae</taxon>
        <taxon>Fraxinus</taxon>
    </lineage>
</organism>
<keyword evidence="2" id="KW-1185">Reference proteome</keyword>
<evidence type="ECO:0000313" key="1">
    <source>
        <dbReference type="EMBL" id="CAI9776094.1"/>
    </source>
</evidence>
<dbReference type="Pfam" id="PF14299">
    <property type="entry name" value="PP2"/>
    <property type="match status" value="1"/>
</dbReference>
<proteinExistence type="predicted"/>
<accession>A0AAD2E3N7</accession>
<dbReference type="PANTHER" id="PTHR32278:SF111">
    <property type="entry name" value="F-BOX PROTEIN PP2-B12-RELATED"/>
    <property type="match status" value="1"/>
</dbReference>
<name>A0AAD2E3N7_9LAMI</name>
<reference evidence="1" key="1">
    <citation type="submission" date="2023-05" db="EMBL/GenBank/DDBJ databases">
        <authorList>
            <person name="Huff M."/>
        </authorList>
    </citation>
    <scope>NUCLEOTIDE SEQUENCE</scope>
</reference>
<gene>
    <name evidence="1" type="ORF">FPE_LOCUS23524</name>
</gene>
<dbReference type="Proteomes" id="UP000834106">
    <property type="component" value="Chromosome 14"/>
</dbReference>
<dbReference type="InterPro" id="IPR025886">
    <property type="entry name" value="PP2-like"/>
</dbReference>
<sequence length="145" mass="16585">MLIGKDLRNISGWSTPIRDDQNIQVGSSSSSTVNDTDWERLLPPDYEDIISRSVNPVAYATKEDLYTSLVAHLFYLMEAKWKLTPHVGSRFSMVAELRDIWALDIQGKIETQMLSPNTRYAAFLVYRLEKDFEGPSTSSRDYQVC</sequence>
<evidence type="ECO:0000313" key="2">
    <source>
        <dbReference type="Proteomes" id="UP000834106"/>
    </source>
</evidence>
<protein>
    <submittedName>
        <fullName evidence="1">Uncharacterized protein</fullName>
    </submittedName>
</protein>